<dbReference type="InterPro" id="IPR029044">
    <property type="entry name" value="Nucleotide-diphossugar_trans"/>
</dbReference>
<accession>A0A450TQL5</accession>
<dbReference type="GO" id="GO:0016779">
    <property type="term" value="F:nucleotidyltransferase activity"/>
    <property type="evidence" value="ECO:0007669"/>
    <property type="project" value="UniProtKB-KW"/>
</dbReference>
<keyword evidence="1" id="KW-0548">Nucleotidyltransferase</keyword>
<dbReference type="AlphaFoldDB" id="A0A450TQL5"/>
<dbReference type="EMBL" id="CAADFD010000187">
    <property type="protein sequence ID" value="VFJ70417.1"/>
    <property type="molecule type" value="Genomic_DNA"/>
</dbReference>
<dbReference type="Gene3D" id="3.90.550.10">
    <property type="entry name" value="Spore Coat Polysaccharide Biosynthesis Protein SpsA, Chain A"/>
    <property type="match status" value="1"/>
</dbReference>
<proteinExistence type="predicted"/>
<dbReference type="SUPFAM" id="SSF53448">
    <property type="entry name" value="Nucleotide-diphospho-sugar transferases"/>
    <property type="match status" value="1"/>
</dbReference>
<protein>
    <submittedName>
        <fullName evidence="1">MurNAc alpha-1-phosphate uridylyltransferase</fullName>
    </submittedName>
</protein>
<name>A0A450TQL5_9GAMM</name>
<gene>
    <name evidence="1" type="ORF">BECKFW1821B_GA0114236_11875</name>
</gene>
<reference evidence="1" key="1">
    <citation type="submission" date="2019-02" db="EMBL/GenBank/DDBJ databases">
        <authorList>
            <person name="Gruber-Vodicka R. H."/>
            <person name="Seah K. B. B."/>
        </authorList>
    </citation>
    <scope>NUCLEOTIDE SEQUENCE</scope>
    <source>
        <strain evidence="1">BECK_BZ106</strain>
    </source>
</reference>
<sequence>MTFSGLGVYRPGLFLDWKPGNFPLGRVLRRAAEKGQVTGERYAGEWQDIGTPERLRKLNQTTSDCFGSSRVIPV</sequence>
<keyword evidence="1" id="KW-0808">Transferase</keyword>
<organism evidence="1">
    <name type="scientific">Candidatus Kentrum sp. FW</name>
    <dbReference type="NCBI Taxonomy" id="2126338"/>
    <lineage>
        <taxon>Bacteria</taxon>
        <taxon>Pseudomonadati</taxon>
        <taxon>Pseudomonadota</taxon>
        <taxon>Gammaproteobacteria</taxon>
        <taxon>Candidatus Kentrum</taxon>
    </lineage>
</organism>
<evidence type="ECO:0000313" key="1">
    <source>
        <dbReference type="EMBL" id="VFJ70417.1"/>
    </source>
</evidence>